<dbReference type="AlphaFoldDB" id="A0A375BRL4"/>
<reference evidence="1" key="1">
    <citation type="submission" date="2018-01" db="EMBL/GenBank/DDBJ databases">
        <authorList>
            <person name="Clerissi C."/>
        </authorList>
    </citation>
    <scope>NUCLEOTIDE SEQUENCE</scope>
    <source>
        <strain evidence="1">Cupriavidus sp. LMG 19464</strain>
    </source>
</reference>
<organism evidence="1">
    <name type="scientific">Cupriavidus taiwanensis</name>
    <dbReference type="NCBI Taxonomy" id="164546"/>
    <lineage>
        <taxon>Bacteria</taxon>
        <taxon>Pseudomonadati</taxon>
        <taxon>Pseudomonadota</taxon>
        <taxon>Betaproteobacteria</taxon>
        <taxon>Burkholderiales</taxon>
        <taxon>Burkholderiaceae</taxon>
        <taxon>Cupriavidus</taxon>
    </lineage>
</organism>
<comment type="caution">
    <text evidence="1">The sequence shown here is derived from an EMBL/GenBank/DDBJ whole genome shotgun (WGS) entry which is preliminary data.</text>
</comment>
<dbReference type="EMBL" id="OFSQ01000016">
    <property type="protein sequence ID" value="SOY51118.1"/>
    <property type="molecule type" value="Genomic_DNA"/>
</dbReference>
<accession>A0A375BRL4</accession>
<evidence type="ECO:0000313" key="1">
    <source>
        <dbReference type="EMBL" id="SOY51118.1"/>
    </source>
</evidence>
<proteinExistence type="predicted"/>
<sequence>MTQTRPDRLLKTRAVSFGRSFGPLTGWTRYHRMNAACRARGQARTAGQLSDISSFLAARRLNGRCGRIEYSRARHVPETRLRARSGRQVTATGGAPATEFISVQQWSSRTPMNRSLDWGRADVARLGSVGSPT</sequence>
<dbReference type="Proteomes" id="UP000256780">
    <property type="component" value="Chromosome CBM2587_a"/>
</dbReference>
<gene>
    <name evidence="1" type="ORF">CBM2587_A230101</name>
</gene>
<protein>
    <submittedName>
        <fullName evidence="1">Uncharacterized protein</fullName>
    </submittedName>
</protein>
<name>A0A375BRL4_9BURK</name>